<keyword evidence="2 5" id="KW-0328">Glycosyltransferase</keyword>
<dbReference type="GO" id="GO:0046110">
    <property type="term" value="P:xanthine metabolic process"/>
    <property type="evidence" value="ECO:0007669"/>
    <property type="project" value="UniProtKB-UniRule"/>
</dbReference>
<comment type="catalytic activity">
    <reaction evidence="5">
        <text>XMP + diphosphate = xanthine + 5-phospho-alpha-D-ribose 1-diphosphate</text>
        <dbReference type="Rhea" id="RHEA:10800"/>
        <dbReference type="ChEBI" id="CHEBI:17712"/>
        <dbReference type="ChEBI" id="CHEBI:33019"/>
        <dbReference type="ChEBI" id="CHEBI:57464"/>
        <dbReference type="ChEBI" id="CHEBI:58017"/>
        <dbReference type="EC" id="2.4.2.22"/>
    </reaction>
</comment>
<evidence type="ECO:0000256" key="2">
    <source>
        <dbReference type="ARBA" id="ARBA00022676"/>
    </source>
</evidence>
<sequence>MEALREAIRRYGRHLGNGIIKVDAFLNHQIDPVLIAACGQELARRFRPLNPTKVLTAEISGIGPALMTAYALGVPLVFARKHKPLTMGEDVFFATAPSHTKGGDVTLLVAADYLRPGDRVLIVDDFLATGATILALARLAQAAGAHVVGIGAVIEKRFEGGRARLQALGVPIESLAVVVGVEGDQILLEE</sequence>
<dbReference type="EC" id="2.4.2.22" evidence="5 6"/>
<organism evidence="8 9">
    <name type="scientific">Candidatus Thermoflexus japonica</name>
    <dbReference type="NCBI Taxonomy" id="2035417"/>
    <lineage>
        <taxon>Bacteria</taxon>
        <taxon>Bacillati</taxon>
        <taxon>Chloroflexota</taxon>
        <taxon>Thermoflexia</taxon>
        <taxon>Thermoflexales</taxon>
        <taxon>Thermoflexaceae</taxon>
        <taxon>Thermoflexus</taxon>
    </lineage>
</organism>
<dbReference type="AlphaFoldDB" id="A0A2H5Y8I2"/>
<dbReference type="NCBIfam" id="TIGR01744">
    <property type="entry name" value="XPRTase"/>
    <property type="match status" value="1"/>
</dbReference>
<comment type="subunit">
    <text evidence="5">Homodimer.</text>
</comment>
<comment type="similarity">
    <text evidence="5">Belongs to the purine/pyrimidine phosphoribosyltransferase family. Xpt subfamily.</text>
</comment>
<evidence type="ECO:0000256" key="1">
    <source>
        <dbReference type="ARBA" id="ARBA00022490"/>
    </source>
</evidence>
<comment type="subcellular location">
    <subcellularLocation>
        <location evidence="5">Cytoplasm</location>
    </subcellularLocation>
</comment>
<evidence type="ECO:0000313" key="8">
    <source>
        <dbReference type="EMBL" id="GBD09688.1"/>
    </source>
</evidence>
<dbReference type="Proteomes" id="UP000236642">
    <property type="component" value="Unassembled WGS sequence"/>
</dbReference>
<gene>
    <name evidence="5 8" type="primary">xpt</name>
    <name evidence="8" type="ORF">HRbin22_01946</name>
</gene>
<evidence type="ECO:0000256" key="5">
    <source>
        <dbReference type="HAMAP-Rule" id="MF_01184"/>
    </source>
</evidence>
<dbReference type="NCBIfam" id="NF006671">
    <property type="entry name" value="PRK09219.1"/>
    <property type="match status" value="1"/>
</dbReference>
<evidence type="ECO:0000259" key="7">
    <source>
        <dbReference type="Pfam" id="PF00156"/>
    </source>
</evidence>
<keyword evidence="3 5" id="KW-0808">Transferase</keyword>
<dbReference type="EMBL" id="BEHY01000058">
    <property type="protein sequence ID" value="GBD09688.1"/>
    <property type="molecule type" value="Genomic_DNA"/>
</dbReference>
<comment type="caution">
    <text evidence="5">Lacks conserved residue(s) required for the propagation of feature annotation.</text>
</comment>
<comment type="function">
    <text evidence="5">Converts the preformed base xanthine, a product of nucleic acid breakdown, to xanthosine 5'-monophosphate (XMP), so it can be reused for RNA or DNA synthesis.</text>
</comment>
<comment type="pathway">
    <text evidence="5">Purine metabolism; XMP biosynthesis via salvage pathway; XMP from xanthine: step 1/1.</text>
</comment>
<dbReference type="PANTHER" id="PTHR43864:SF1">
    <property type="entry name" value="XANTHINE PHOSPHORIBOSYLTRANSFERASE"/>
    <property type="match status" value="1"/>
</dbReference>
<dbReference type="InterPro" id="IPR000836">
    <property type="entry name" value="PRTase_dom"/>
</dbReference>
<feature type="binding site" evidence="5">
    <location>
        <position position="156"/>
    </location>
    <ligand>
        <name>xanthine</name>
        <dbReference type="ChEBI" id="CHEBI:17712"/>
    </ligand>
</feature>
<dbReference type="Pfam" id="PF00156">
    <property type="entry name" value="Pribosyltran"/>
    <property type="match status" value="1"/>
</dbReference>
<reference evidence="9" key="1">
    <citation type="submission" date="2017-09" db="EMBL/GenBank/DDBJ databases">
        <title>Metaegenomics of thermophilic ammonia-oxidizing enrichment culture.</title>
        <authorList>
            <person name="Kato S."/>
            <person name="Suzuki K."/>
        </authorList>
    </citation>
    <scope>NUCLEOTIDE SEQUENCE [LARGE SCALE GENOMIC DNA]</scope>
</reference>
<feature type="domain" description="Phosphoribosyltransferase" evidence="7">
    <location>
        <begin position="48"/>
        <end position="157"/>
    </location>
</feature>
<dbReference type="CDD" id="cd06223">
    <property type="entry name" value="PRTases_typeI"/>
    <property type="match status" value="1"/>
</dbReference>
<accession>A0A2H5Y8I2</accession>
<evidence type="ECO:0000256" key="6">
    <source>
        <dbReference type="NCBIfam" id="TIGR01744"/>
    </source>
</evidence>
<proteinExistence type="inferred from homology"/>
<dbReference type="GO" id="GO:0032265">
    <property type="term" value="P:XMP salvage"/>
    <property type="evidence" value="ECO:0007669"/>
    <property type="project" value="UniProtKB-UniRule"/>
</dbReference>
<dbReference type="SUPFAM" id="SSF53271">
    <property type="entry name" value="PRTase-like"/>
    <property type="match status" value="1"/>
</dbReference>
<dbReference type="Gene3D" id="3.40.50.2020">
    <property type="match status" value="1"/>
</dbReference>
<dbReference type="InterPro" id="IPR029057">
    <property type="entry name" value="PRTase-like"/>
</dbReference>
<dbReference type="HAMAP" id="MF_01184">
    <property type="entry name" value="XPRTase"/>
    <property type="match status" value="1"/>
</dbReference>
<feature type="binding site" evidence="5">
    <location>
        <begin position="128"/>
        <end position="132"/>
    </location>
    <ligand>
        <name>5-phospho-alpha-D-ribose 1-diphosphate</name>
        <dbReference type="ChEBI" id="CHEBI:58017"/>
    </ligand>
</feature>
<dbReference type="PANTHER" id="PTHR43864">
    <property type="entry name" value="HYPOXANTHINE/GUANINE PHOSPHORIBOSYLTRANSFERASE"/>
    <property type="match status" value="1"/>
</dbReference>
<evidence type="ECO:0000256" key="3">
    <source>
        <dbReference type="ARBA" id="ARBA00022679"/>
    </source>
</evidence>
<dbReference type="GO" id="GO:0005737">
    <property type="term" value="C:cytoplasm"/>
    <property type="evidence" value="ECO:0007669"/>
    <property type="project" value="UniProtKB-SubCell"/>
</dbReference>
<protein>
    <recommendedName>
        <fullName evidence="5 6">Xanthine phosphoribosyltransferase</fullName>
        <shortName evidence="5">XPRTase</shortName>
        <ecNumber evidence="5 6">2.4.2.22</ecNumber>
    </recommendedName>
</protein>
<name>A0A2H5Y8I2_9CHLR</name>
<dbReference type="GO" id="GO:0006166">
    <property type="term" value="P:purine ribonucleoside salvage"/>
    <property type="evidence" value="ECO:0007669"/>
    <property type="project" value="UniProtKB-KW"/>
</dbReference>
<keyword evidence="1 5" id="KW-0963">Cytoplasm</keyword>
<dbReference type="InterPro" id="IPR050118">
    <property type="entry name" value="Pur/Pyrimidine_PRTase"/>
</dbReference>
<dbReference type="GO" id="GO:0000310">
    <property type="term" value="F:xanthine phosphoribosyltransferase activity"/>
    <property type="evidence" value="ECO:0007669"/>
    <property type="project" value="UniProtKB-UniRule"/>
</dbReference>
<evidence type="ECO:0000256" key="4">
    <source>
        <dbReference type="ARBA" id="ARBA00022726"/>
    </source>
</evidence>
<evidence type="ECO:0000313" key="9">
    <source>
        <dbReference type="Proteomes" id="UP000236642"/>
    </source>
</evidence>
<feature type="binding site" evidence="5">
    <location>
        <position position="27"/>
    </location>
    <ligand>
        <name>xanthine</name>
        <dbReference type="ChEBI" id="CHEBI:17712"/>
    </ligand>
</feature>
<dbReference type="InterPro" id="IPR010079">
    <property type="entry name" value="Xanthine_PRibTrfase"/>
</dbReference>
<comment type="caution">
    <text evidence="8">The sequence shown here is derived from an EMBL/GenBank/DDBJ whole genome shotgun (WGS) entry which is preliminary data.</text>
</comment>
<dbReference type="UniPathway" id="UPA00602">
    <property type="reaction ID" value="UER00658"/>
</dbReference>
<keyword evidence="4 5" id="KW-0660">Purine salvage</keyword>